<dbReference type="AlphaFoldDB" id="A0A8S9ZFI7"/>
<dbReference type="Proteomes" id="UP000605970">
    <property type="component" value="Unassembled WGS sequence"/>
</dbReference>
<protein>
    <submittedName>
        <fullName evidence="1">Uncharacterized protein</fullName>
    </submittedName>
</protein>
<reference evidence="1" key="1">
    <citation type="journal article" date="2020" name="Ecol. Evol.">
        <title>Genome structure and content of the rice root-knot nematode (Meloidogyne graminicola).</title>
        <authorList>
            <person name="Phan N.T."/>
            <person name="Danchin E.G.J."/>
            <person name="Klopp C."/>
            <person name="Perfus-Barbeoch L."/>
            <person name="Kozlowski D.K."/>
            <person name="Koutsovoulos G.D."/>
            <person name="Lopez-Roques C."/>
            <person name="Bouchez O."/>
            <person name="Zahm M."/>
            <person name="Besnard G."/>
            <person name="Bellafiore S."/>
        </authorList>
    </citation>
    <scope>NUCLEOTIDE SEQUENCE</scope>
    <source>
        <strain evidence="1">VN-18</strain>
    </source>
</reference>
<keyword evidence="2" id="KW-1185">Reference proteome</keyword>
<comment type="caution">
    <text evidence="1">The sequence shown here is derived from an EMBL/GenBank/DDBJ whole genome shotgun (WGS) entry which is preliminary data.</text>
</comment>
<accession>A0A8S9ZFI7</accession>
<proteinExistence type="predicted"/>
<evidence type="ECO:0000313" key="1">
    <source>
        <dbReference type="EMBL" id="KAF7632080.1"/>
    </source>
</evidence>
<sequence length="106" mass="12197">MHLHCPENHYFRNFIDLAYEFNNPYLVPSLQETPNKVIHGMQFQCSWGCRMNGSCAVTMHVTLFPLHISSTNSKCSPKYFVQLIYAHHFATSFAEVTESVVAKRVT</sequence>
<dbReference type="EMBL" id="JABEBT010000113">
    <property type="protein sequence ID" value="KAF7632080.1"/>
    <property type="molecule type" value="Genomic_DNA"/>
</dbReference>
<organism evidence="1 2">
    <name type="scientific">Meloidogyne graminicola</name>
    <dbReference type="NCBI Taxonomy" id="189291"/>
    <lineage>
        <taxon>Eukaryota</taxon>
        <taxon>Metazoa</taxon>
        <taxon>Ecdysozoa</taxon>
        <taxon>Nematoda</taxon>
        <taxon>Chromadorea</taxon>
        <taxon>Rhabditida</taxon>
        <taxon>Tylenchina</taxon>
        <taxon>Tylenchomorpha</taxon>
        <taxon>Tylenchoidea</taxon>
        <taxon>Meloidogynidae</taxon>
        <taxon>Meloidogyninae</taxon>
        <taxon>Meloidogyne</taxon>
    </lineage>
</organism>
<gene>
    <name evidence="1" type="ORF">Mgra_00008527</name>
</gene>
<name>A0A8S9ZFI7_9BILA</name>
<evidence type="ECO:0000313" key="2">
    <source>
        <dbReference type="Proteomes" id="UP000605970"/>
    </source>
</evidence>